<keyword evidence="3" id="KW-1133">Transmembrane helix</keyword>
<accession>A0ABT7BP42</accession>
<dbReference type="PROSITE" id="PS50011">
    <property type="entry name" value="PROTEIN_KINASE_DOM"/>
    <property type="match status" value="1"/>
</dbReference>
<keyword evidence="2" id="KW-0067">ATP-binding</keyword>
<dbReference type="Gene3D" id="1.10.510.10">
    <property type="entry name" value="Transferase(Phosphotransferase) domain 1"/>
    <property type="match status" value="1"/>
</dbReference>
<reference evidence="5 6" key="1">
    <citation type="submission" date="2023-01" db="EMBL/GenBank/DDBJ databases">
        <title>Novel diversity within Roseofilum (Cyanobacteria; Desertifilaceae) from marine benthic mats with descriptions of four novel species.</title>
        <authorList>
            <person name="Wang Y."/>
            <person name="Berthold D.E."/>
            <person name="Hu J."/>
            <person name="Lefler F.W."/>
            <person name="Laughinghouse H.D. IV."/>
        </authorList>
    </citation>
    <scope>NUCLEOTIDE SEQUENCE [LARGE SCALE GENOMIC DNA]</scope>
    <source>
        <strain evidence="5 6">BLCC-M91</strain>
    </source>
</reference>
<dbReference type="PROSITE" id="PS00108">
    <property type="entry name" value="PROTEIN_KINASE_ST"/>
    <property type="match status" value="1"/>
</dbReference>
<dbReference type="Proteomes" id="UP001231370">
    <property type="component" value="Unassembled WGS sequence"/>
</dbReference>
<dbReference type="PANTHER" id="PTHR24363:SF7">
    <property type="entry name" value="SERINE_THREONINE-PROTEIN KINASE-LIKE PROTEIN E"/>
    <property type="match status" value="1"/>
</dbReference>
<keyword evidence="6" id="KW-1185">Reference proteome</keyword>
<gene>
    <name evidence="5" type="ORF">PJF56_18860</name>
</gene>
<dbReference type="EMBL" id="JAQPOK010000147">
    <property type="protein sequence ID" value="MDJ1180926.1"/>
    <property type="molecule type" value="Genomic_DNA"/>
</dbReference>
<evidence type="ECO:0000256" key="3">
    <source>
        <dbReference type="SAM" id="Phobius"/>
    </source>
</evidence>
<keyword evidence="5" id="KW-0418">Kinase</keyword>
<protein>
    <submittedName>
        <fullName evidence="5">Serine/threonine-protein kinase</fullName>
    </submittedName>
</protein>
<dbReference type="SMART" id="SM00220">
    <property type="entry name" value="S_TKc"/>
    <property type="match status" value="1"/>
</dbReference>
<dbReference type="InterPro" id="IPR008271">
    <property type="entry name" value="Ser/Thr_kinase_AS"/>
</dbReference>
<proteinExistence type="predicted"/>
<feature type="domain" description="Protein kinase" evidence="4">
    <location>
        <begin position="20"/>
        <end position="275"/>
    </location>
</feature>
<keyword evidence="5" id="KW-0808">Transferase</keyword>
<evidence type="ECO:0000259" key="4">
    <source>
        <dbReference type="PROSITE" id="PS50011"/>
    </source>
</evidence>
<dbReference type="Pfam" id="PF00069">
    <property type="entry name" value="Pkinase"/>
    <property type="match status" value="1"/>
</dbReference>
<dbReference type="SUPFAM" id="SSF56112">
    <property type="entry name" value="Protein kinase-like (PK-like)"/>
    <property type="match status" value="1"/>
</dbReference>
<evidence type="ECO:0000256" key="2">
    <source>
        <dbReference type="ARBA" id="ARBA00022840"/>
    </source>
</evidence>
<keyword evidence="1" id="KW-0547">Nucleotide-binding</keyword>
<feature type="transmembrane region" description="Helical" evidence="3">
    <location>
        <begin position="349"/>
        <end position="369"/>
    </location>
</feature>
<dbReference type="GO" id="GO:0016301">
    <property type="term" value="F:kinase activity"/>
    <property type="evidence" value="ECO:0007669"/>
    <property type="project" value="UniProtKB-KW"/>
</dbReference>
<keyword evidence="3" id="KW-0472">Membrane</keyword>
<name>A0ABT7BP42_9CYAN</name>
<dbReference type="InterPro" id="IPR011009">
    <property type="entry name" value="Kinase-like_dom_sf"/>
</dbReference>
<dbReference type="InterPro" id="IPR000719">
    <property type="entry name" value="Prot_kinase_dom"/>
</dbReference>
<comment type="caution">
    <text evidence="5">The sequence shown here is derived from an EMBL/GenBank/DDBJ whole genome shotgun (WGS) entry which is preliminary data.</text>
</comment>
<dbReference type="CDD" id="cd14014">
    <property type="entry name" value="STKc_PknB_like"/>
    <property type="match status" value="1"/>
</dbReference>
<evidence type="ECO:0000313" key="5">
    <source>
        <dbReference type="EMBL" id="MDJ1180926.1"/>
    </source>
</evidence>
<keyword evidence="3" id="KW-0812">Transmembrane</keyword>
<dbReference type="RefSeq" id="WP_283764227.1">
    <property type="nucleotide sequence ID" value="NZ_JAQPOK010000147.1"/>
</dbReference>
<dbReference type="PANTHER" id="PTHR24363">
    <property type="entry name" value="SERINE/THREONINE PROTEIN KINASE"/>
    <property type="match status" value="1"/>
</dbReference>
<evidence type="ECO:0000256" key="1">
    <source>
        <dbReference type="ARBA" id="ARBA00022741"/>
    </source>
</evidence>
<organism evidence="5 6">
    <name type="scientific">Roseofilum halophilum BLCC-M91</name>
    <dbReference type="NCBI Taxonomy" id="3022259"/>
    <lineage>
        <taxon>Bacteria</taxon>
        <taxon>Bacillati</taxon>
        <taxon>Cyanobacteriota</taxon>
        <taxon>Cyanophyceae</taxon>
        <taxon>Desertifilales</taxon>
        <taxon>Desertifilaceae</taxon>
        <taxon>Roseofilum</taxon>
        <taxon>Roseofilum halophilum</taxon>
    </lineage>
</organism>
<sequence>MLQAEQVLSVQSTSSQPLEYQLHRKLGRTAAGRQTWLATDLSSNEPVTLKLLAFNPQMQWDELKLFEREAQVLQALDHACIPKYRDYFSLDQEMGGGVPWFGLVQEYIPGASLQERLENGGRFAEEEVKDIGASVLKILIYLHRLSPPVLHRDIKPSNIILGEDGQVYLVDFGAVQSQAAVTGVTFTVVGTSGYAPLEQFWGRAVAASDLYALGATLIHVATGVPPVDLPHRENRIQFRDRTTLNPYLITWIEKMTDPALEKRFSSAQDAFDQLYNQPVAIETTEGAKFRHVPKPDNTLIYIWRSPRTLKLEIPPRFERNTFRTLALVLVSLMITRTMFMGVLRLLHNPLILLVVFLTIVVLILLFVASETQVTFEKEKFTIERKLFGWSYLTQTGFSEQLMGVFIHHENYATMVKLHCENYSGEYTYAIAAALRPNEAAWIAHEIQDWIYSQSDDEVISDR</sequence>
<evidence type="ECO:0000313" key="6">
    <source>
        <dbReference type="Proteomes" id="UP001231370"/>
    </source>
</evidence>